<feature type="active site" evidence="8">
    <location>
        <position position="350"/>
    </location>
</feature>
<dbReference type="OrthoDB" id="187139at2759"/>
<comment type="similarity">
    <text evidence="2 9">Belongs to the glycosyl hydrolase 28 family.</text>
</comment>
<sequence>MALADHPLAPAPSPSVNHHRAVPTPAPSQSVGHHGTVPTPAPGPSVNHHGTIPASAASPSVDHHGTVPAPSPSLNVLAPSPSPSINHHGIVPAPSPSPSVNHHGAVPAPSPSPSPSISHHGNVSAPAPSPSVVHHRTVPTPAPSPSVDHHGPGPAPTPQGGIFDVEDYGAVGDGKTDSTTAFSSAWEEACSHPGESAVFIPAGTFFVGHLILQGPCHKGESPKLFWMDKERKPGAKSVVNTAGATAFPRFHGFFGQTLKFNNVSGGTINNMALLNSKGFHIGLYRSNNIHVYNVNITAPGDSPNTDGIHVSHSKNISISSSRIGVGDDCVSIGPGSNNITVTDIECGPGHGISVGSLGKNDHEENVAMIKISNCKISGTQNGARVKTWPGSSRSIASSIVFEDIIMDNVSNPIIIDQEYCPSGTCKTHKPSQVKISNLLFKNISGTYTSKYAVSLLCSRAVACENISLFNIDLSSNSSETARTGGLNIEGSIESLEIFNSDF</sequence>
<evidence type="ECO:0000256" key="9">
    <source>
        <dbReference type="RuleBase" id="RU361169"/>
    </source>
</evidence>
<dbReference type="RefSeq" id="XP_031398407.1">
    <property type="nucleotide sequence ID" value="XM_031542547.1"/>
</dbReference>
<dbReference type="SMART" id="SM00710">
    <property type="entry name" value="PbH1"/>
    <property type="match status" value="6"/>
</dbReference>
<dbReference type="InterPro" id="IPR012334">
    <property type="entry name" value="Pectin_lyas_fold"/>
</dbReference>
<keyword evidence="7" id="KW-0961">Cell wall biogenesis/degradation</keyword>
<name>A0A6P8DM27_PUNGR</name>
<feature type="region of interest" description="Disordered" evidence="10">
    <location>
        <begin position="1"/>
        <end position="162"/>
    </location>
</feature>
<keyword evidence="5 9" id="KW-0378">Hydrolase</keyword>
<dbReference type="GO" id="GO:0004650">
    <property type="term" value="F:polygalacturonase activity"/>
    <property type="evidence" value="ECO:0007669"/>
    <property type="project" value="InterPro"/>
</dbReference>
<dbReference type="PANTHER" id="PTHR31375">
    <property type="match status" value="1"/>
</dbReference>
<proteinExistence type="inferred from homology"/>
<dbReference type="InterPro" id="IPR006626">
    <property type="entry name" value="PbH1"/>
</dbReference>
<organism evidence="11 12">
    <name type="scientific">Punica granatum</name>
    <name type="common">Pomegranate</name>
    <dbReference type="NCBI Taxonomy" id="22663"/>
    <lineage>
        <taxon>Eukaryota</taxon>
        <taxon>Viridiplantae</taxon>
        <taxon>Streptophyta</taxon>
        <taxon>Embryophyta</taxon>
        <taxon>Tracheophyta</taxon>
        <taxon>Spermatophyta</taxon>
        <taxon>Magnoliopsida</taxon>
        <taxon>eudicotyledons</taxon>
        <taxon>Gunneridae</taxon>
        <taxon>Pentapetalae</taxon>
        <taxon>rosids</taxon>
        <taxon>malvids</taxon>
        <taxon>Myrtales</taxon>
        <taxon>Lythraceae</taxon>
        <taxon>Punica</taxon>
    </lineage>
</organism>
<evidence type="ECO:0000256" key="10">
    <source>
        <dbReference type="SAM" id="MobiDB-lite"/>
    </source>
</evidence>
<keyword evidence="6 9" id="KW-0326">Glycosidase</keyword>
<evidence type="ECO:0000256" key="7">
    <source>
        <dbReference type="ARBA" id="ARBA00023316"/>
    </source>
</evidence>
<keyword evidence="4" id="KW-0964">Secreted</keyword>
<evidence type="ECO:0000256" key="8">
    <source>
        <dbReference type="PROSITE-ProRule" id="PRU10052"/>
    </source>
</evidence>
<dbReference type="Proteomes" id="UP000515151">
    <property type="component" value="Chromosome 5"/>
</dbReference>
<reference evidence="11" key="1">
    <citation type="journal article" date="2020" name="Plant Biotechnol. J.">
        <title>The pomegranate (Punica granatum L.) draft genome dissects genetic divergence between soft- and hard-seeded cultivars.</title>
        <authorList>
            <person name="Luo X."/>
            <person name="Li H."/>
            <person name="Wu Z."/>
            <person name="Yao W."/>
            <person name="Zhao P."/>
            <person name="Cao D."/>
            <person name="Yu H."/>
            <person name="Li K."/>
            <person name="Poudel K."/>
            <person name="Zhao D."/>
            <person name="Zhang F."/>
            <person name="Xia X."/>
            <person name="Chen L."/>
            <person name="Wang Q."/>
            <person name="Jing D."/>
            <person name="Cao S."/>
        </authorList>
    </citation>
    <scope>NUCLEOTIDE SEQUENCE [LARGE SCALE GENOMIC DNA]</scope>
    <source>
        <strain evidence="11">cv. Tunisia</strain>
    </source>
</reference>
<comment type="subcellular location">
    <subcellularLocation>
        <location evidence="1">Secreted</location>
        <location evidence="1">Cell wall</location>
    </subcellularLocation>
</comment>
<dbReference type="Gene3D" id="2.160.20.10">
    <property type="entry name" value="Single-stranded right-handed beta-helix, Pectin lyase-like"/>
    <property type="match status" value="1"/>
</dbReference>
<evidence type="ECO:0000256" key="6">
    <source>
        <dbReference type="ARBA" id="ARBA00023295"/>
    </source>
</evidence>
<dbReference type="Pfam" id="PF00295">
    <property type="entry name" value="Glyco_hydro_28"/>
    <property type="match status" value="1"/>
</dbReference>
<evidence type="ECO:0000256" key="2">
    <source>
        <dbReference type="ARBA" id="ARBA00008834"/>
    </source>
</evidence>
<keyword evidence="11" id="KW-1185">Reference proteome</keyword>
<evidence type="ECO:0000256" key="4">
    <source>
        <dbReference type="ARBA" id="ARBA00022525"/>
    </source>
</evidence>
<dbReference type="InterPro" id="IPR011050">
    <property type="entry name" value="Pectin_lyase_fold/virulence"/>
</dbReference>
<dbReference type="GeneID" id="116208970"/>
<protein>
    <submittedName>
        <fullName evidence="12">Exopolygalacturonase-like</fullName>
    </submittedName>
</protein>
<evidence type="ECO:0000256" key="1">
    <source>
        <dbReference type="ARBA" id="ARBA00004191"/>
    </source>
</evidence>
<dbReference type="SUPFAM" id="SSF51126">
    <property type="entry name" value="Pectin lyase-like"/>
    <property type="match status" value="1"/>
</dbReference>
<evidence type="ECO:0000256" key="3">
    <source>
        <dbReference type="ARBA" id="ARBA00022512"/>
    </source>
</evidence>
<evidence type="ECO:0000256" key="5">
    <source>
        <dbReference type="ARBA" id="ARBA00022801"/>
    </source>
</evidence>
<evidence type="ECO:0000313" key="12">
    <source>
        <dbReference type="RefSeq" id="XP_031398407.1"/>
    </source>
</evidence>
<gene>
    <name evidence="12" type="primary">LOC116208970</name>
</gene>
<accession>A0A6P8DM27</accession>
<dbReference type="GO" id="GO:0071555">
    <property type="term" value="P:cell wall organization"/>
    <property type="evidence" value="ECO:0007669"/>
    <property type="project" value="UniProtKB-KW"/>
</dbReference>
<keyword evidence="3" id="KW-0134">Cell wall</keyword>
<reference evidence="12" key="2">
    <citation type="submission" date="2025-08" db="UniProtKB">
        <authorList>
            <consortium name="RefSeq"/>
        </authorList>
    </citation>
    <scope>IDENTIFICATION</scope>
    <source>
        <tissue evidence="12">Leaf</tissue>
    </source>
</reference>
<dbReference type="PROSITE" id="PS00502">
    <property type="entry name" value="POLYGALACTURONASE"/>
    <property type="match status" value="1"/>
</dbReference>
<dbReference type="AlphaFoldDB" id="A0A6P8DM27"/>
<evidence type="ECO:0000313" key="11">
    <source>
        <dbReference type="Proteomes" id="UP000515151"/>
    </source>
</evidence>
<dbReference type="InterPro" id="IPR000743">
    <property type="entry name" value="Glyco_hydro_28"/>
</dbReference>
<dbReference type="GO" id="GO:0005975">
    <property type="term" value="P:carbohydrate metabolic process"/>
    <property type="evidence" value="ECO:0007669"/>
    <property type="project" value="InterPro"/>
</dbReference>